<accession>A0A6C0EXW1</accession>
<name>A0A6C0EXW1_9ZZZZ</name>
<evidence type="ECO:0000313" key="1">
    <source>
        <dbReference type="EMBL" id="QHT34024.1"/>
    </source>
</evidence>
<sequence>MSEQKIHRYDSNVLDTNVLDTNVLDTNVLDTNVLDTNVLDDEQEKQNKIDMENILSTYKSQISSGTDAKQFQYDYFAINKCTNQIDLKNILEQYIFKKPIKSNFILINIMKDAKRYHSAVNQYKTLSITNFVHLKATYWKEKAKFTNDLKFILEFMEQFNPMITDNIDKIENLQMTEFSDFTDSNIYIQDGPLACYCSHVRAMIFGYLHFEDYTVITEDDILISNTENISKYISMIPDDWDIICLNAMPINIKYEGPYYKFTDLFHSTHFYIIKNKVLPFLFANMYPIVDQVDILIAKLHNQINIYNIIDTVYQKNYSTNTQNNLYVILNSPNYKSIRGYLDELKLLLNNNINLLLPNNIENNGIITSNIIFDVIYNYIINNMNYIENNDNDIQEKSILEKSIIDSSVLEYNNIEDGNIDGIDYNIGYINDNSLLQNKRLFELIFIITNCSVKGINVTKKVVFLIKNINHIIESFNLHNTIDDLYNTNIKAYRYGSTANTYMCYDNIKNQNIIIKAYNSKLRWTCENHNIMRDIFNREIAILNELYGIPNTPQICMYDDEYKYIIKMTYLGESLYDKFILPDDWKEQIYSIFTTLTTKNIYYPEFNLKNIVVLDNKISFIDYGLAKFNSVGSVGSDGSDGNGSDGSDGSNDNTQNCNIFIELIELLNEKFKNIDDIHTRQVLYITFINNIRIDMVINNEDKYKNNIF</sequence>
<reference evidence="1" key="1">
    <citation type="journal article" date="2020" name="Nature">
        <title>Giant virus diversity and host interactions through global metagenomics.</title>
        <authorList>
            <person name="Schulz F."/>
            <person name="Roux S."/>
            <person name="Paez-Espino D."/>
            <person name="Jungbluth S."/>
            <person name="Walsh D.A."/>
            <person name="Denef V.J."/>
            <person name="McMahon K.D."/>
            <person name="Konstantinidis K.T."/>
            <person name="Eloe-Fadrosh E.A."/>
            <person name="Kyrpides N.C."/>
            <person name="Woyke T."/>
        </authorList>
    </citation>
    <scope>NUCLEOTIDE SEQUENCE</scope>
    <source>
        <strain evidence="1">GVMAG-M-3300009161-52</strain>
    </source>
</reference>
<dbReference type="AlphaFoldDB" id="A0A6C0EXW1"/>
<dbReference type="InterPro" id="IPR011009">
    <property type="entry name" value="Kinase-like_dom_sf"/>
</dbReference>
<proteinExistence type="predicted"/>
<organism evidence="1">
    <name type="scientific">viral metagenome</name>
    <dbReference type="NCBI Taxonomy" id="1070528"/>
    <lineage>
        <taxon>unclassified sequences</taxon>
        <taxon>metagenomes</taxon>
        <taxon>organismal metagenomes</taxon>
    </lineage>
</organism>
<dbReference type="SUPFAM" id="SSF56112">
    <property type="entry name" value="Protein kinase-like (PK-like)"/>
    <property type="match status" value="1"/>
</dbReference>
<dbReference type="EMBL" id="MN738983">
    <property type="protein sequence ID" value="QHT34024.1"/>
    <property type="molecule type" value="Genomic_DNA"/>
</dbReference>
<protein>
    <recommendedName>
        <fullName evidence="2">Protein kinase domain-containing protein</fullName>
    </recommendedName>
</protein>
<evidence type="ECO:0008006" key="2">
    <source>
        <dbReference type="Google" id="ProtNLM"/>
    </source>
</evidence>